<feature type="transmembrane region" description="Helical" evidence="1">
    <location>
        <begin position="134"/>
        <end position="151"/>
    </location>
</feature>
<dbReference type="PANTHER" id="PTHR34989:SF1">
    <property type="entry name" value="PROTEIN HDED"/>
    <property type="match status" value="1"/>
</dbReference>
<dbReference type="Proteomes" id="UP000193396">
    <property type="component" value="Unassembled WGS sequence"/>
</dbReference>
<evidence type="ECO:0000256" key="1">
    <source>
        <dbReference type="SAM" id="Phobius"/>
    </source>
</evidence>
<comment type="caution">
    <text evidence="2">The sequence shown here is derived from an EMBL/GenBank/DDBJ whole genome shotgun (WGS) entry which is preliminary data.</text>
</comment>
<dbReference type="STRING" id="1293890.TALK_13260"/>
<feature type="transmembrane region" description="Helical" evidence="1">
    <location>
        <begin position="80"/>
        <end position="100"/>
    </location>
</feature>
<sequence length="190" mass="20307">MTLIVNDGTPEMMALMDKGRKRLRIFGVVLLVLGIIALAFPFATTIAAKTLIGWLFIIGAAGHIYGALNTESLTRRWIDIVQGVLFALIGGWLAFFPLAGIVTLTALLAIAFVLQGILEITMAFWYSQFPGWKWMLISGGIAVLAGGLIFAELPSSATWAIGLLLGINLLSSGFSYLMVAMAMGAVAKRG</sequence>
<dbReference type="Pfam" id="PF03729">
    <property type="entry name" value="DUF308"/>
    <property type="match status" value="1"/>
</dbReference>
<organism evidence="2 3">
    <name type="scientific">Thalassospira alkalitolerans</name>
    <dbReference type="NCBI Taxonomy" id="1293890"/>
    <lineage>
        <taxon>Bacteria</taxon>
        <taxon>Pseudomonadati</taxon>
        <taxon>Pseudomonadota</taxon>
        <taxon>Alphaproteobacteria</taxon>
        <taxon>Rhodospirillales</taxon>
        <taxon>Thalassospiraceae</taxon>
        <taxon>Thalassospira</taxon>
    </lineage>
</organism>
<dbReference type="OrthoDB" id="9815400at2"/>
<dbReference type="EMBL" id="JFKB01000008">
    <property type="protein sequence ID" value="OSQ47483.1"/>
    <property type="molecule type" value="Genomic_DNA"/>
</dbReference>
<dbReference type="InterPro" id="IPR052712">
    <property type="entry name" value="Acid_resist_chaperone_HdeD"/>
</dbReference>
<dbReference type="InterPro" id="IPR005325">
    <property type="entry name" value="DUF308_memb"/>
</dbReference>
<keyword evidence="3" id="KW-1185">Reference proteome</keyword>
<evidence type="ECO:0000313" key="3">
    <source>
        <dbReference type="Proteomes" id="UP000193396"/>
    </source>
</evidence>
<dbReference type="GO" id="GO:0005886">
    <property type="term" value="C:plasma membrane"/>
    <property type="evidence" value="ECO:0007669"/>
    <property type="project" value="TreeGrafter"/>
</dbReference>
<keyword evidence="1" id="KW-0812">Transmembrane</keyword>
<protein>
    <recommendedName>
        <fullName evidence="4">HdeD family acid-resistance protein</fullName>
    </recommendedName>
</protein>
<dbReference type="PANTHER" id="PTHR34989">
    <property type="entry name" value="PROTEIN HDED"/>
    <property type="match status" value="1"/>
</dbReference>
<dbReference type="AlphaFoldDB" id="A0A1Y2LA55"/>
<accession>A0A1Y2LA55</accession>
<feature type="transmembrane region" description="Helical" evidence="1">
    <location>
        <begin position="50"/>
        <end position="68"/>
    </location>
</feature>
<evidence type="ECO:0008006" key="4">
    <source>
        <dbReference type="Google" id="ProtNLM"/>
    </source>
</evidence>
<gene>
    <name evidence="2" type="ORF">TALK_13260</name>
</gene>
<proteinExistence type="predicted"/>
<dbReference type="RefSeq" id="WP_085619602.1">
    <property type="nucleotide sequence ID" value="NZ_JBLXHE010000037.1"/>
</dbReference>
<feature type="transmembrane region" description="Helical" evidence="1">
    <location>
        <begin position="106"/>
        <end position="127"/>
    </location>
</feature>
<reference evidence="2 3" key="1">
    <citation type="submission" date="2014-03" db="EMBL/GenBank/DDBJ databases">
        <title>The draft genome sequence of Thalassospira alkalitolerans JCM 18968.</title>
        <authorList>
            <person name="Lai Q."/>
            <person name="Shao Z."/>
        </authorList>
    </citation>
    <scope>NUCLEOTIDE SEQUENCE [LARGE SCALE GENOMIC DNA]</scope>
    <source>
        <strain evidence="2 3">JCM 18968</strain>
    </source>
</reference>
<keyword evidence="1" id="KW-1133">Transmembrane helix</keyword>
<evidence type="ECO:0000313" key="2">
    <source>
        <dbReference type="EMBL" id="OSQ47483.1"/>
    </source>
</evidence>
<name>A0A1Y2LA55_9PROT</name>
<feature type="transmembrane region" description="Helical" evidence="1">
    <location>
        <begin position="23"/>
        <end position="44"/>
    </location>
</feature>
<keyword evidence="1" id="KW-0472">Membrane</keyword>
<feature type="transmembrane region" description="Helical" evidence="1">
    <location>
        <begin position="157"/>
        <end position="179"/>
    </location>
</feature>